<name>A0ACA9LF30_9GLOM</name>
<gene>
    <name evidence="1" type="ORF">RPERSI_LOCUS2970</name>
</gene>
<accession>A0ACA9LF30</accession>
<reference evidence="1" key="1">
    <citation type="submission" date="2021-06" db="EMBL/GenBank/DDBJ databases">
        <authorList>
            <person name="Kallberg Y."/>
            <person name="Tangrot J."/>
            <person name="Rosling A."/>
        </authorList>
    </citation>
    <scope>NUCLEOTIDE SEQUENCE</scope>
    <source>
        <strain evidence="1">MA461A</strain>
    </source>
</reference>
<evidence type="ECO:0000313" key="1">
    <source>
        <dbReference type="EMBL" id="CAG8527107.1"/>
    </source>
</evidence>
<dbReference type="Proteomes" id="UP000789920">
    <property type="component" value="Unassembled WGS sequence"/>
</dbReference>
<sequence length="150" mass="17298">MCLAFVVVAIMTDSNISKNDFSDICHSLGMSTEGNKADLVQRLKEFQAYGHYEKSVDEMRPINNKLQEDADVESVISDYHTENIEVQNPETQRLRELLRKANYPSNDMSSSFLSQDTEETSDHPLQTSKHRKNRSCRLRRKTPTQCLRKS</sequence>
<comment type="caution">
    <text evidence="1">The sequence shown here is derived from an EMBL/GenBank/DDBJ whole genome shotgun (WGS) entry which is preliminary data.</text>
</comment>
<protein>
    <submittedName>
        <fullName evidence="1">7471_t:CDS:1</fullName>
    </submittedName>
</protein>
<keyword evidence="2" id="KW-1185">Reference proteome</keyword>
<dbReference type="EMBL" id="CAJVQC010003447">
    <property type="protein sequence ID" value="CAG8527107.1"/>
    <property type="molecule type" value="Genomic_DNA"/>
</dbReference>
<evidence type="ECO:0000313" key="2">
    <source>
        <dbReference type="Proteomes" id="UP000789920"/>
    </source>
</evidence>
<organism evidence="1 2">
    <name type="scientific">Racocetra persica</name>
    <dbReference type="NCBI Taxonomy" id="160502"/>
    <lineage>
        <taxon>Eukaryota</taxon>
        <taxon>Fungi</taxon>
        <taxon>Fungi incertae sedis</taxon>
        <taxon>Mucoromycota</taxon>
        <taxon>Glomeromycotina</taxon>
        <taxon>Glomeromycetes</taxon>
        <taxon>Diversisporales</taxon>
        <taxon>Gigasporaceae</taxon>
        <taxon>Racocetra</taxon>
    </lineage>
</organism>
<proteinExistence type="predicted"/>